<reference evidence="1 2" key="1">
    <citation type="submission" date="2020-01" db="EMBL/GenBank/DDBJ databases">
        <title>Genome sequencing of strain KACC 21507.</title>
        <authorList>
            <person name="Heo J."/>
            <person name="Kim S.-J."/>
            <person name="Kim J.-S."/>
            <person name="Hong S.-B."/>
            <person name="Kwon S.-W."/>
        </authorList>
    </citation>
    <scope>NUCLEOTIDE SEQUENCE [LARGE SCALE GENOMIC DNA]</scope>
    <source>
        <strain evidence="1 2">KACC 21507</strain>
    </source>
</reference>
<keyword evidence="2" id="KW-1185">Reference proteome</keyword>
<organism evidence="1 2">
    <name type="scientific">Aristophania vespae</name>
    <dbReference type="NCBI Taxonomy" id="2697033"/>
    <lineage>
        <taxon>Bacteria</taxon>
        <taxon>Pseudomonadati</taxon>
        <taxon>Pseudomonadota</taxon>
        <taxon>Alphaproteobacteria</taxon>
        <taxon>Acetobacterales</taxon>
        <taxon>Acetobacteraceae</taxon>
        <taxon>Aristophania</taxon>
    </lineage>
</organism>
<dbReference type="EMBL" id="CP047652">
    <property type="protein sequence ID" value="QHI96236.1"/>
    <property type="molecule type" value="Genomic_DNA"/>
</dbReference>
<proteinExistence type="predicted"/>
<dbReference type="Proteomes" id="UP000463975">
    <property type="component" value="Chromosome"/>
</dbReference>
<accession>A0A6P1ND42</accession>
<dbReference type="KEGG" id="bomb:GT348_08375"/>
<protein>
    <submittedName>
        <fullName evidence="1">Uncharacterized protein</fullName>
    </submittedName>
</protein>
<dbReference type="AlphaFoldDB" id="A0A6P1ND42"/>
<dbReference type="RefSeq" id="WP_160619308.1">
    <property type="nucleotide sequence ID" value="NZ_CP047652.1"/>
</dbReference>
<name>A0A6P1ND42_9PROT</name>
<sequence length="145" mass="17125">MNSHDFLYYYQKSFRLMWDTYYSLPSLFPCSGGYKNFTKEWSQNSLDVIYRLLECSLAINHDELVEQNRTILYQLATFNPSTIDGYAVWETYQFCLTKAGIILAKEYNLFNKPRELSLSFKTRLSSIFEEHGVGFDKKAFVPIQY</sequence>
<gene>
    <name evidence="1" type="ORF">GT348_08375</name>
</gene>
<evidence type="ECO:0000313" key="1">
    <source>
        <dbReference type="EMBL" id="QHI96236.1"/>
    </source>
</evidence>
<evidence type="ECO:0000313" key="2">
    <source>
        <dbReference type="Proteomes" id="UP000463975"/>
    </source>
</evidence>